<dbReference type="AlphaFoldDB" id="A0A2P2QDR4"/>
<organism evidence="1">
    <name type="scientific">Rhizophora mucronata</name>
    <name type="common">Asiatic mangrove</name>
    <dbReference type="NCBI Taxonomy" id="61149"/>
    <lineage>
        <taxon>Eukaryota</taxon>
        <taxon>Viridiplantae</taxon>
        <taxon>Streptophyta</taxon>
        <taxon>Embryophyta</taxon>
        <taxon>Tracheophyta</taxon>
        <taxon>Spermatophyta</taxon>
        <taxon>Magnoliopsida</taxon>
        <taxon>eudicotyledons</taxon>
        <taxon>Gunneridae</taxon>
        <taxon>Pentapetalae</taxon>
        <taxon>rosids</taxon>
        <taxon>fabids</taxon>
        <taxon>Malpighiales</taxon>
        <taxon>Rhizophoraceae</taxon>
        <taxon>Rhizophora</taxon>
    </lineage>
</organism>
<sequence length="32" mass="3685">MWTELVEEMWASLFFSSFSTSTEALIVNLTTL</sequence>
<name>A0A2P2QDR4_RHIMU</name>
<protein>
    <submittedName>
        <fullName evidence="1">Uncharacterized protein</fullName>
    </submittedName>
</protein>
<dbReference type="EMBL" id="GGEC01084686">
    <property type="protein sequence ID" value="MBX65170.1"/>
    <property type="molecule type" value="Transcribed_RNA"/>
</dbReference>
<proteinExistence type="predicted"/>
<reference evidence="1" key="1">
    <citation type="submission" date="2018-02" db="EMBL/GenBank/DDBJ databases">
        <title>Rhizophora mucronata_Transcriptome.</title>
        <authorList>
            <person name="Meera S.P."/>
            <person name="Sreeshan A."/>
            <person name="Augustine A."/>
        </authorList>
    </citation>
    <scope>NUCLEOTIDE SEQUENCE</scope>
    <source>
        <tissue evidence="1">Leaf</tissue>
    </source>
</reference>
<evidence type="ECO:0000313" key="1">
    <source>
        <dbReference type="EMBL" id="MBX65170.1"/>
    </source>
</evidence>
<accession>A0A2P2QDR4</accession>